<dbReference type="Gene3D" id="3.40.50.720">
    <property type="entry name" value="NAD(P)-binding Rossmann-like Domain"/>
    <property type="match status" value="1"/>
</dbReference>
<keyword evidence="3" id="KW-1185">Reference proteome</keyword>
<protein>
    <submittedName>
        <fullName evidence="2">CDP-glucose 4,6-dehydratase</fullName>
    </submittedName>
</protein>
<accession>A0AAJ0U0P4</accession>
<organism evidence="2 3">
    <name type="scientific">Halochromatium glycolicum</name>
    <dbReference type="NCBI Taxonomy" id="85075"/>
    <lineage>
        <taxon>Bacteria</taxon>
        <taxon>Pseudomonadati</taxon>
        <taxon>Pseudomonadota</taxon>
        <taxon>Gammaproteobacteria</taxon>
        <taxon>Chromatiales</taxon>
        <taxon>Chromatiaceae</taxon>
        <taxon>Halochromatium</taxon>
    </lineage>
</organism>
<dbReference type="CDD" id="cd05252">
    <property type="entry name" value="CDP_GD_SDR_e"/>
    <property type="match status" value="1"/>
</dbReference>
<dbReference type="InterPro" id="IPR036291">
    <property type="entry name" value="NAD(P)-bd_dom_sf"/>
</dbReference>
<reference evidence="2" key="1">
    <citation type="submission" date="2017-08" db="EMBL/GenBank/DDBJ databases">
        <authorList>
            <person name="Imhoff J.F."/>
            <person name="Rahn T."/>
            <person name="Kuenzel S."/>
            <person name="Neulinger S.C."/>
        </authorList>
    </citation>
    <scope>NUCLEOTIDE SEQUENCE</scope>
    <source>
        <strain evidence="2">DSM 11080</strain>
    </source>
</reference>
<dbReference type="RefSeq" id="WP_200343901.1">
    <property type="nucleotide sequence ID" value="NZ_NRSJ01000001.1"/>
</dbReference>
<evidence type="ECO:0000313" key="3">
    <source>
        <dbReference type="Proteomes" id="UP001296776"/>
    </source>
</evidence>
<evidence type="ECO:0000259" key="1">
    <source>
        <dbReference type="Pfam" id="PF16363"/>
    </source>
</evidence>
<evidence type="ECO:0000313" key="2">
    <source>
        <dbReference type="EMBL" id="MBK1703179.1"/>
    </source>
</evidence>
<comment type="caution">
    <text evidence="2">The sequence shown here is derived from an EMBL/GenBank/DDBJ whole genome shotgun (WGS) entry which is preliminary data.</text>
</comment>
<dbReference type="InterPro" id="IPR016040">
    <property type="entry name" value="NAD(P)-bd_dom"/>
</dbReference>
<dbReference type="InterPro" id="IPR013445">
    <property type="entry name" value="CDP_4_6_deHydtase"/>
</dbReference>
<dbReference type="NCBIfam" id="TIGR02622">
    <property type="entry name" value="CDP_4_6_dhtase"/>
    <property type="match status" value="1"/>
</dbReference>
<name>A0AAJ0U0P4_9GAMM</name>
<dbReference type="AlphaFoldDB" id="A0AAJ0U0P4"/>
<proteinExistence type="predicted"/>
<sequence length="355" mass="39965">MNPEFWRGKKVLVTGHTGFKGGWLSLWLQQLGAQVIGYALAPNTDPSMFEAAEVADGMTSIIGDLRDLSKLTRTLEEHAPEIVIHMGAQAILSVAYQDPVLTYTSNTIGSMNLLEAIRCTNSVRVAVMITTDKCYENVEWVWGYRENDRLGGHDPYSSSKAAAELIIRAYRESFFPDSQFDAHRVAIASARAGNVIGGGDWSPDRLIPDLMRTMLDGRLTTIRRPTATRPWQFVLEPLNGYLVLAEQLWRRGSAVTEAWNFGPSVDELYDVAWISNYIADKTGGRWDTPEGAVDLTESRLLKLDCTKARMRLGWAPKLDLPTCLDWVLEWYRAHNEGQDVRSVCHLQIERFQSIE</sequence>
<dbReference type="Proteomes" id="UP001296776">
    <property type="component" value="Unassembled WGS sequence"/>
</dbReference>
<dbReference type="SUPFAM" id="SSF51735">
    <property type="entry name" value="NAD(P)-binding Rossmann-fold domains"/>
    <property type="match status" value="1"/>
</dbReference>
<feature type="domain" description="NAD(P)-binding" evidence="1">
    <location>
        <begin position="12"/>
        <end position="322"/>
    </location>
</feature>
<dbReference type="EMBL" id="NRSJ01000001">
    <property type="protein sequence ID" value="MBK1703179.1"/>
    <property type="molecule type" value="Genomic_DNA"/>
</dbReference>
<dbReference type="Pfam" id="PF16363">
    <property type="entry name" value="GDP_Man_Dehyd"/>
    <property type="match status" value="1"/>
</dbReference>
<gene>
    <name evidence="2" type="primary">rfbG</name>
    <name evidence="2" type="ORF">CKO40_01085</name>
</gene>
<reference evidence="2" key="2">
    <citation type="journal article" date="2020" name="Microorganisms">
        <title>Osmotic Adaptation and Compatible Solute Biosynthesis of Phototrophic Bacteria as Revealed from Genome Analyses.</title>
        <authorList>
            <person name="Imhoff J.F."/>
            <person name="Rahn T."/>
            <person name="Kunzel S."/>
            <person name="Keller A."/>
            <person name="Neulinger S.C."/>
        </authorList>
    </citation>
    <scope>NUCLEOTIDE SEQUENCE</scope>
    <source>
        <strain evidence="2">DSM 11080</strain>
    </source>
</reference>
<dbReference type="Gene3D" id="3.90.25.10">
    <property type="entry name" value="UDP-galactose 4-epimerase, domain 1"/>
    <property type="match status" value="1"/>
</dbReference>
<dbReference type="PANTHER" id="PTHR43000">
    <property type="entry name" value="DTDP-D-GLUCOSE 4,6-DEHYDRATASE-RELATED"/>
    <property type="match status" value="1"/>
</dbReference>